<proteinExistence type="predicted"/>
<comment type="caution">
    <text evidence="1">The sequence shown here is derived from an EMBL/GenBank/DDBJ whole genome shotgun (WGS) entry which is preliminary data.</text>
</comment>
<accession>A0AA39ITS9</accession>
<evidence type="ECO:0000313" key="1">
    <source>
        <dbReference type="EMBL" id="KAK0429387.1"/>
    </source>
</evidence>
<gene>
    <name evidence="1" type="ORF">QR680_011352</name>
</gene>
<keyword evidence="2" id="KW-1185">Reference proteome</keyword>
<protein>
    <submittedName>
        <fullName evidence="1">Uncharacterized protein</fullName>
    </submittedName>
</protein>
<sequence length="308" mass="35444">MESVPDAFCDAVAGCVYNNTKIKCELLQGAWKAAFAAQMEKREVYGLFLRPKRESESTEFFEYKFLKARANDETQYEEEGGVFIEDVQNKAKYVRINQIKLMLENDKTLTGWKKVPNIEVFEMLIKFAVSLINSQNKKNALYLQIVEQHREYGLAVLRNIKHCEFWSLTMYYLGEESESFLRARLKSLNVSSLHLIGKWPAVFGQEIIDFYAAMMRYGKVDLPHLRVDSACDIKFPQEFHLALATYFIHGRFPYTGVDIGIRYTEEATEAIFGDRVENRTCGFDDFLGILCARNVGGGVVLYGVQHPR</sequence>
<evidence type="ECO:0000313" key="2">
    <source>
        <dbReference type="Proteomes" id="UP001175271"/>
    </source>
</evidence>
<name>A0AA39ITS9_9BILA</name>
<reference evidence="1" key="1">
    <citation type="submission" date="2023-06" db="EMBL/GenBank/DDBJ databases">
        <title>Genomic analysis of the entomopathogenic nematode Steinernema hermaphroditum.</title>
        <authorList>
            <person name="Schwarz E.M."/>
            <person name="Heppert J.K."/>
            <person name="Baniya A."/>
            <person name="Schwartz H.T."/>
            <person name="Tan C.-H."/>
            <person name="Antoshechkin I."/>
            <person name="Sternberg P.W."/>
            <person name="Goodrich-Blair H."/>
            <person name="Dillman A.R."/>
        </authorList>
    </citation>
    <scope>NUCLEOTIDE SEQUENCE</scope>
    <source>
        <strain evidence="1">PS9179</strain>
        <tissue evidence="1">Whole animal</tissue>
    </source>
</reference>
<organism evidence="1 2">
    <name type="scientific">Steinernema hermaphroditum</name>
    <dbReference type="NCBI Taxonomy" id="289476"/>
    <lineage>
        <taxon>Eukaryota</taxon>
        <taxon>Metazoa</taxon>
        <taxon>Ecdysozoa</taxon>
        <taxon>Nematoda</taxon>
        <taxon>Chromadorea</taxon>
        <taxon>Rhabditida</taxon>
        <taxon>Tylenchina</taxon>
        <taxon>Panagrolaimomorpha</taxon>
        <taxon>Strongyloidoidea</taxon>
        <taxon>Steinernematidae</taxon>
        <taxon>Steinernema</taxon>
    </lineage>
</organism>
<dbReference type="AlphaFoldDB" id="A0AA39ITS9"/>
<dbReference type="Proteomes" id="UP001175271">
    <property type="component" value="Unassembled WGS sequence"/>
</dbReference>
<dbReference type="EMBL" id="JAUCMV010000001">
    <property type="protein sequence ID" value="KAK0429387.1"/>
    <property type="molecule type" value="Genomic_DNA"/>
</dbReference>